<reference evidence="2" key="1">
    <citation type="journal article" date="2020" name="mSystems">
        <title>Genome- and Community-Level Interaction Insights into Carbon Utilization and Element Cycling Functions of Hydrothermarchaeota in Hydrothermal Sediment.</title>
        <authorList>
            <person name="Zhou Z."/>
            <person name="Liu Y."/>
            <person name="Xu W."/>
            <person name="Pan J."/>
            <person name="Luo Z.H."/>
            <person name="Li M."/>
        </authorList>
    </citation>
    <scope>NUCLEOTIDE SEQUENCE [LARGE SCALE GENOMIC DNA]</scope>
    <source>
        <strain evidence="2">SpSt-464</strain>
    </source>
</reference>
<proteinExistence type="predicted"/>
<evidence type="ECO:0000313" key="2">
    <source>
        <dbReference type="EMBL" id="HFK24298.1"/>
    </source>
</evidence>
<organism evidence="2">
    <name type="scientific">candidate division WOR-3 bacterium</name>
    <dbReference type="NCBI Taxonomy" id="2052148"/>
    <lineage>
        <taxon>Bacteria</taxon>
        <taxon>Bacteria division WOR-3</taxon>
    </lineage>
</organism>
<dbReference type="AlphaFoldDB" id="A0A7C3N6J2"/>
<accession>A0A7C3N6J2</accession>
<name>A0A7C3N6J2_UNCW3</name>
<comment type="caution">
    <text evidence="2">The sequence shown here is derived from an EMBL/GenBank/DDBJ whole genome shotgun (WGS) entry which is preliminary data.</text>
</comment>
<keyword evidence="1" id="KW-0732">Signal</keyword>
<evidence type="ECO:0000256" key="1">
    <source>
        <dbReference type="SAM" id="SignalP"/>
    </source>
</evidence>
<sequence>MLVLIAALFTLTLQLSAQYFVSDSFDDCFIDPKWSIEKIEPAEVVEYYDNLRSLDLLKLKTLYETDSLTRSEAKVYQILPSIVQENFHQNPNDFFYLNVYGGGPSWYNTIHYYDTTSGHYSRAKANFYAKFSNGDILKIVFYRFSQRLSDPVLVFITYINNTIVNSSSYTYSTEPNFNINLNHIKDTTYTFSLDNSFTLGTLYTRGKIVEVGFLVAGEGTRNVSSASFQELTSTHFSLLNDLNDYFYNKLTFNNLKYEENNTIDVNLWKYSDTIQPYEPFKFATVKLIDHNGYTVVGPSNVNTSGALSFNITPTDTFPYRLIIQNNIAKGQIDTFILRVDYKVIKNVSKPEDVPVLKHNIIDIGVTKFGVEPQPDIATTGIPGLEVTLTDNEGFNYKGITNDSGYVHIPAYLSSNRPLTLTIDGVGYIPYTSTIHTYLWSNVRGAFGRNNQEHIVRKPNTDEMEMLYTTGDSVVYGRSEDFGQTWELEILGKGKEPALTRTKDGLIAIWKEGESTFWYSIKHSPWTPVDTLISPTVWFTEPVVGYNYTTDKTYMGYIGNRYLNIERGDYILGSMEGIDIGTLVFDTVVSYYGEDNKVPMKSPVFSLFYDISSTSISHLIGFIDTTKNYLYKLYTSKLPQWTKLRTINKSGQVCNAPTADYYGEVTTFAYEVINIDGTRDIWKAKMIDGFLTEPERINTFIGVNKYPKVKNNYLHLYVNNDKKLISEPGYGLTIEQNIIRETTDSIFSYDVNFKDTYTNRKGFFIWTEGENGFYRLNMKEVSYKTEPVPYVISLPQDTIERVTTSPLYDNNYLGRKEPVERLNTTIVGLDPEMSYNVRVITSEGSPVKPQIIQIDGEVYGVVYGHANREDTTEIVLPKGIYEDNKIVISIDRKKGNPNRVSKVEVYQYETEGEKEIVTANKVKVLQAINMTETTEVKGKKEGLKVSYISDREGEVEIEVYDIRGSRLGIMKSQVKAGLNEIGIGLVQKSGIYFVRIRDGEKGETRKINIIK</sequence>
<dbReference type="InterPro" id="IPR026444">
    <property type="entry name" value="Secre_tail"/>
</dbReference>
<feature type="chain" id="PRO_5028347350" evidence="1">
    <location>
        <begin position="18"/>
        <end position="1010"/>
    </location>
</feature>
<gene>
    <name evidence="2" type="ORF">ENS15_06615</name>
</gene>
<protein>
    <submittedName>
        <fullName evidence="2">T9SS type A sorting domain-containing protein</fullName>
    </submittedName>
</protein>
<dbReference type="NCBIfam" id="TIGR04183">
    <property type="entry name" value="Por_Secre_tail"/>
    <property type="match status" value="1"/>
</dbReference>
<dbReference type="EMBL" id="DSTT01000006">
    <property type="protein sequence ID" value="HFK24298.1"/>
    <property type="molecule type" value="Genomic_DNA"/>
</dbReference>
<feature type="signal peptide" evidence="1">
    <location>
        <begin position="1"/>
        <end position="17"/>
    </location>
</feature>